<proteinExistence type="predicted"/>
<name>A0A5B9W5V0_9BACT</name>
<dbReference type="KEGG" id="agv:OJF2_39020"/>
<dbReference type="InterPro" id="IPR025132">
    <property type="entry name" value="DUF4058"/>
</dbReference>
<organism evidence="1 2">
    <name type="scientific">Aquisphaera giovannonii</name>
    <dbReference type="NCBI Taxonomy" id="406548"/>
    <lineage>
        <taxon>Bacteria</taxon>
        <taxon>Pseudomonadati</taxon>
        <taxon>Planctomycetota</taxon>
        <taxon>Planctomycetia</taxon>
        <taxon>Isosphaerales</taxon>
        <taxon>Isosphaeraceae</taxon>
        <taxon>Aquisphaera</taxon>
    </lineage>
</organism>
<dbReference type="AlphaFoldDB" id="A0A5B9W5V0"/>
<reference evidence="1 2" key="1">
    <citation type="submission" date="2019-08" db="EMBL/GenBank/DDBJ databases">
        <title>Deep-cultivation of Planctomycetes and their phenomic and genomic characterization uncovers novel biology.</title>
        <authorList>
            <person name="Wiegand S."/>
            <person name="Jogler M."/>
            <person name="Boedeker C."/>
            <person name="Pinto D."/>
            <person name="Vollmers J."/>
            <person name="Rivas-Marin E."/>
            <person name="Kohn T."/>
            <person name="Peeters S.H."/>
            <person name="Heuer A."/>
            <person name="Rast P."/>
            <person name="Oberbeckmann S."/>
            <person name="Bunk B."/>
            <person name="Jeske O."/>
            <person name="Meyerdierks A."/>
            <person name="Storesund J.E."/>
            <person name="Kallscheuer N."/>
            <person name="Luecker S."/>
            <person name="Lage O.M."/>
            <person name="Pohl T."/>
            <person name="Merkel B.J."/>
            <person name="Hornburger P."/>
            <person name="Mueller R.-W."/>
            <person name="Bruemmer F."/>
            <person name="Labrenz M."/>
            <person name="Spormann A.M."/>
            <person name="Op den Camp H."/>
            <person name="Overmann J."/>
            <person name="Amann R."/>
            <person name="Jetten M.S.M."/>
            <person name="Mascher T."/>
            <person name="Medema M.H."/>
            <person name="Devos D.P."/>
            <person name="Kaster A.-K."/>
            <person name="Ovreas L."/>
            <person name="Rohde M."/>
            <person name="Galperin M.Y."/>
            <person name="Jogler C."/>
        </authorList>
    </citation>
    <scope>NUCLEOTIDE SEQUENCE [LARGE SCALE GENOMIC DNA]</scope>
    <source>
        <strain evidence="1 2">OJF2</strain>
    </source>
</reference>
<dbReference type="Pfam" id="PF13267">
    <property type="entry name" value="DUF4058"/>
    <property type="match status" value="1"/>
</dbReference>
<keyword evidence="2" id="KW-1185">Reference proteome</keyword>
<dbReference type="OrthoDB" id="272536at2"/>
<dbReference type="RefSeq" id="WP_148595166.1">
    <property type="nucleotide sequence ID" value="NZ_CP042997.1"/>
</dbReference>
<protein>
    <recommendedName>
        <fullName evidence="3">DUF4058 domain-containing protein</fullName>
    </recommendedName>
</protein>
<accession>A0A5B9W5V0</accession>
<evidence type="ECO:0008006" key="3">
    <source>
        <dbReference type="Google" id="ProtNLM"/>
    </source>
</evidence>
<evidence type="ECO:0000313" key="1">
    <source>
        <dbReference type="EMBL" id="QEH35351.1"/>
    </source>
</evidence>
<dbReference type="Proteomes" id="UP000324233">
    <property type="component" value="Chromosome"/>
</dbReference>
<dbReference type="EMBL" id="CP042997">
    <property type="protein sequence ID" value="QEH35351.1"/>
    <property type="molecule type" value="Genomic_DNA"/>
</dbReference>
<gene>
    <name evidence="1" type="ORF">OJF2_39020</name>
</gene>
<sequence length="256" mass="28540">MPSPFPGMNPYLEQDDLWHDFHLAFLPAMRERLVRQVAPRYIVLLHEHLYVRDLPDEPRRLLGRADVSLAEAPGAEGGAAAGAVAAPARVELLAEDVERSPFLEIRDRRSRDLIAVVELLSPSNKRPGPDREQYLAKRRGVLASPAHFVEIDLLRGGRPMPLVARPPCCYSVLVSRAEQRPHADFWPIGLRERLPEIAVPLHPPDGDARVDLQEILDQVYDGAGYEHFLYDGAPSPALAPDDAAWARTKLPTRKGS</sequence>
<evidence type="ECO:0000313" key="2">
    <source>
        <dbReference type="Proteomes" id="UP000324233"/>
    </source>
</evidence>